<feature type="compositionally biased region" description="Acidic residues" evidence="1">
    <location>
        <begin position="122"/>
        <end position="144"/>
    </location>
</feature>
<feature type="region of interest" description="Disordered" evidence="1">
    <location>
        <begin position="80"/>
        <end position="101"/>
    </location>
</feature>
<protein>
    <submittedName>
        <fullName evidence="2">Uncharacterized protein</fullName>
    </submittedName>
</protein>
<accession>A0A6J5LFL1</accession>
<feature type="compositionally biased region" description="Basic and acidic residues" evidence="1">
    <location>
        <begin position="428"/>
        <end position="445"/>
    </location>
</feature>
<evidence type="ECO:0000256" key="1">
    <source>
        <dbReference type="SAM" id="MobiDB-lite"/>
    </source>
</evidence>
<evidence type="ECO:0000313" key="2">
    <source>
        <dbReference type="EMBL" id="CAB4133344.1"/>
    </source>
</evidence>
<proteinExistence type="predicted"/>
<gene>
    <name evidence="2" type="ORF">UFOVP250_134</name>
</gene>
<feature type="region of interest" description="Disordered" evidence="1">
    <location>
        <begin position="413"/>
        <end position="501"/>
    </location>
</feature>
<feature type="region of interest" description="Disordered" evidence="1">
    <location>
        <begin position="119"/>
        <end position="147"/>
    </location>
</feature>
<dbReference type="EMBL" id="LR796270">
    <property type="protein sequence ID" value="CAB4133344.1"/>
    <property type="molecule type" value="Genomic_DNA"/>
</dbReference>
<feature type="compositionally biased region" description="Basic and acidic residues" evidence="1">
    <location>
        <begin position="364"/>
        <end position="381"/>
    </location>
</feature>
<name>A0A6J5LFL1_9CAUD</name>
<feature type="compositionally biased region" description="Basic and acidic residues" evidence="1">
    <location>
        <begin position="480"/>
        <end position="501"/>
    </location>
</feature>
<sequence length="501" mass="56655">MTKKLKDFVKQNIAPASKFGTNPTDPWSTKANISEGKLETYLKSRGINPEYVSKDQKIAHAKSNSFKQWLQNHQNEEIEMYEDTDHMTKSPTRKRLSDLRQKQSLHKEIGVAHTQPVKEDYGNENEEFEEEEFEDEEETEELEEALQPAETHPYEVHHKTKGLVGRYKTLRSASRAVDKHDNEYGGVVATYKYVGGKKTSNEELEESRGHKTISTWLKNHELMKKAMTDSEKAVSHAHKGHDDHINDRSTDTLSGRVPGGKDNEHFSYKVDLKKEDAEVTTDMIKGRVAGGKPNSFKSFKVKLRSASGGPAASGIKVSEELDEMDHSAQHPDPRGQNPILKPGQKAHQGKPMNMSDVVKQAQDAMKKSMKDWKLTKEDKYQDPQAATQTVGMEVESKKKKLVPFKKMAEDMYDAEKEDKSVQTYGKKPKMEKAEKEESGVGEKKPQAVGVMSGGTTLTGDKRDTVEIDPMMRNRPGQPEIGKKKDDKKDDKKKDDKKQEAK</sequence>
<feature type="compositionally biased region" description="Basic and acidic residues" evidence="1">
    <location>
        <begin position="459"/>
        <end position="471"/>
    </location>
</feature>
<organism evidence="2">
    <name type="scientific">uncultured Caudovirales phage</name>
    <dbReference type="NCBI Taxonomy" id="2100421"/>
    <lineage>
        <taxon>Viruses</taxon>
        <taxon>Duplodnaviria</taxon>
        <taxon>Heunggongvirae</taxon>
        <taxon>Uroviricota</taxon>
        <taxon>Caudoviricetes</taxon>
        <taxon>Peduoviridae</taxon>
        <taxon>Maltschvirus</taxon>
        <taxon>Maltschvirus maltsch</taxon>
    </lineage>
</organism>
<reference evidence="2" key="1">
    <citation type="submission" date="2020-04" db="EMBL/GenBank/DDBJ databases">
        <authorList>
            <person name="Chiriac C."/>
            <person name="Salcher M."/>
            <person name="Ghai R."/>
            <person name="Kavagutti S V."/>
        </authorList>
    </citation>
    <scope>NUCLEOTIDE SEQUENCE</scope>
</reference>
<feature type="region of interest" description="Disordered" evidence="1">
    <location>
        <begin position="323"/>
        <end position="396"/>
    </location>
</feature>
<feature type="compositionally biased region" description="Basic and acidic residues" evidence="1">
    <location>
        <begin position="237"/>
        <end position="250"/>
    </location>
</feature>
<feature type="region of interest" description="Disordered" evidence="1">
    <location>
        <begin position="237"/>
        <end position="264"/>
    </location>
</feature>
<feature type="compositionally biased region" description="Basic and acidic residues" evidence="1">
    <location>
        <begin position="324"/>
        <end position="333"/>
    </location>
</feature>